<proteinExistence type="inferred from homology"/>
<dbReference type="Pfam" id="PF04966">
    <property type="entry name" value="OprB"/>
    <property type="match status" value="1"/>
</dbReference>
<dbReference type="AlphaFoldDB" id="A0A5P9NQQ0"/>
<feature type="region of interest" description="Disordered" evidence="3">
    <location>
        <begin position="87"/>
        <end position="127"/>
    </location>
</feature>
<comment type="similarity">
    <text evidence="1 2">Belongs to the OprB family.</text>
</comment>
<dbReference type="Proteomes" id="UP000326287">
    <property type="component" value="Chromosome"/>
</dbReference>
<dbReference type="GO" id="GO:0008643">
    <property type="term" value="P:carbohydrate transport"/>
    <property type="evidence" value="ECO:0007669"/>
    <property type="project" value="InterPro"/>
</dbReference>
<reference evidence="4 5" key="1">
    <citation type="submission" date="2019-02" db="EMBL/GenBank/DDBJ databases">
        <authorList>
            <person name="Li S.-H."/>
        </authorList>
    </citation>
    <scope>NUCLEOTIDE SEQUENCE [LARGE SCALE GENOMIC DNA]</scope>
    <source>
        <strain evidence="4 5">IMCC14385</strain>
    </source>
</reference>
<dbReference type="GO" id="GO:0015288">
    <property type="term" value="F:porin activity"/>
    <property type="evidence" value="ECO:0007669"/>
    <property type="project" value="InterPro"/>
</dbReference>
<dbReference type="EMBL" id="CP036422">
    <property type="protein sequence ID" value="QFU77208.1"/>
    <property type="molecule type" value="Genomic_DNA"/>
</dbReference>
<protein>
    <submittedName>
        <fullName evidence="4">Uncharacterized protein</fullName>
    </submittedName>
</protein>
<evidence type="ECO:0000313" key="5">
    <source>
        <dbReference type="Proteomes" id="UP000326287"/>
    </source>
</evidence>
<dbReference type="InterPro" id="IPR007049">
    <property type="entry name" value="Carb-sel_porin_OprB"/>
</dbReference>
<gene>
    <name evidence="4" type="ORF">EY643_16940</name>
</gene>
<sequence>MSKVKNTRWRRWIPELASALQPTIRNSGKGYLVITYRKWRDHVDVRMAPGGSYADTQIVMVGKMIKAQLIRRVCIPAMAAIVATAAQAEDAPPKPPSDEAKAPYQSGYGDAPGFGGPSSVSEELRESNETRSSLYQFDSLQRTFGPWFDWKRKLNEDHGFTLGVNAYWLYQAASGSMIDDDDAFGGIYRLQGSWTAFGRGTGHAGSLEWRIENRSEAFSQLAPQSLAAALGTTSLNTGFGYSDNFDTDLAVFNWTQRFNDGRSAVAVGRLAFDAYLDAFPFQTFSRGFINRSFLVNPTLATTGIGALGMVAKGFVSSNIWLGGQVYDGNAVSGDFDSDTFDEHEWLKSVEIGWTPSMESRNRERIQFTWWEKDARRAAGIPAGQGWTASATYQWNERWQPFVRLGHSDGGAGVAAEDAASIGVEIKPRMDQVWSVGLGWAKPSRKTHGPGLDNETVIETSYKFQLSPNFSLTPDLQYVRNPAKNPGQSSVLVGGVRAILTL</sequence>
<name>A0A5P9NQQ0_9GAMM</name>
<dbReference type="Gene3D" id="2.40.160.180">
    <property type="entry name" value="Carbohydrate-selective porin OprB"/>
    <property type="match status" value="1"/>
</dbReference>
<dbReference type="OrthoDB" id="236886at2"/>
<evidence type="ECO:0000256" key="2">
    <source>
        <dbReference type="RuleBase" id="RU363072"/>
    </source>
</evidence>
<dbReference type="InterPro" id="IPR038673">
    <property type="entry name" value="OprB_sf"/>
</dbReference>
<accession>A0A5P9NQQ0</accession>
<keyword evidence="5" id="KW-1185">Reference proteome</keyword>
<dbReference type="GO" id="GO:0016020">
    <property type="term" value="C:membrane"/>
    <property type="evidence" value="ECO:0007669"/>
    <property type="project" value="InterPro"/>
</dbReference>
<organism evidence="4 5">
    <name type="scientific">Halioglobus maricola</name>
    <dbReference type="NCBI Taxonomy" id="2601894"/>
    <lineage>
        <taxon>Bacteria</taxon>
        <taxon>Pseudomonadati</taxon>
        <taxon>Pseudomonadota</taxon>
        <taxon>Gammaproteobacteria</taxon>
        <taxon>Cellvibrionales</taxon>
        <taxon>Halieaceae</taxon>
        <taxon>Halioglobus</taxon>
    </lineage>
</organism>
<dbReference type="KEGG" id="halc:EY643_16940"/>
<evidence type="ECO:0000256" key="3">
    <source>
        <dbReference type="SAM" id="MobiDB-lite"/>
    </source>
</evidence>
<evidence type="ECO:0000256" key="1">
    <source>
        <dbReference type="ARBA" id="ARBA00008769"/>
    </source>
</evidence>
<evidence type="ECO:0000313" key="4">
    <source>
        <dbReference type="EMBL" id="QFU77208.1"/>
    </source>
</evidence>